<comment type="caution">
    <text evidence="2">The sequence shown here is derived from an EMBL/GenBank/DDBJ whole genome shotgun (WGS) entry which is preliminary data.</text>
</comment>
<evidence type="ECO:0000256" key="1">
    <source>
        <dbReference type="SAM" id="SignalP"/>
    </source>
</evidence>
<sequence length="594" mass="66005">MRKLIVLSISLTLSLALAVSSYAIKWENKSLETGGEAPPTATSDSAVKNYNECFKKEILEDPKINTTPKLLLKLNASIWNSDFQINPALLEPKSEYEFYYDIYYLGGLTRVSTDIYNEIMLNATQGDIRGAFDEAYVSNAIGTDVGFLVKLNDISNLGAIFSYKNNLLKGDGSFKYEWSYPATFSGDVESSFRSKADSNTYGISLLYNVDLTDYLSLGAGFKYAYTLEKSVNDATGYGVATGPGGEFPENVSTDREMTFKYHLFAPTLGVSVYPTDFLILNSSVTGNIYTGRVEKKASLFADHWSNVAPGNFPSNTYEENLNSGRIKGYEISANLKPEYKINDIVSILAVADYFQRDIEWKIDGMGVGYFAPFNYPEIFYGDGTVEYQGKQRQWEIESGAGVKLSLDGFDLRGNALYTHYNLYSAYYHENVVDDGLAMGSGFNSFTRRMEEEMDIMSLTFGVGKEFTPELTADLSIRYDLGWGEMSLYEANHSPYISGDPSTITYVRVSDTDSYQDLTLATSMTITPMSRLSLVFGGMVTMPLSSLNYNLKGYSTGGSDFGGSGFPYSYDGDSARGYNSRGWNYGGSLRIRFEF</sequence>
<dbReference type="Proteomes" id="UP000809273">
    <property type="component" value="Unassembled WGS sequence"/>
</dbReference>
<evidence type="ECO:0008006" key="4">
    <source>
        <dbReference type="Google" id="ProtNLM"/>
    </source>
</evidence>
<dbReference type="AlphaFoldDB" id="A0A9D8PMY9"/>
<accession>A0A9D8PMY9</accession>
<organism evidence="2 3">
    <name type="scientific">Candidatus Zymogenus saltonus</name>
    <dbReference type="NCBI Taxonomy" id="2844893"/>
    <lineage>
        <taxon>Bacteria</taxon>
        <taxon>Deltaproteobacteria</taxon>
        <taxon>Candidatus Zymogenia</taxon>
        <taxon>Candidatus Zymogeniales</taxon>
        <taxon>Candidatus Zymogenaceae</taxon>
        <taxon>Candidatus Zymogenus</taxon>
    </lineage>
</organism>
<protein>
    <recommendedName>
        <fullName evidence="4">DUF5723 domain-containing protein</fullName>
    </recommendedName>
</protein>
<keyword evidence="1" id="KW-0732">Signal</keyword>
<name>A0A9D8PMY9_9DELT</name>
<dbReference type="SUPFAM" id="SSF56935">
    <property type="entry name" value="Porins"/>
    <property type="match status" value="1"/>
</dbReference>
<gene>
    <name evidence="2" type="ORF">JW984_00015</name>
</gene>
<evidence type="ECO:0000313" key="2">
    <source>
        <dbReference type="EMBL" id="MBN1571562.1"/>
    </source>
</evidence>
<feature type="signal peptide" evidence="1">
    <location>
        <begin position="1"/>
        <end position="18"/>
    </location>
</feature>
<feature type="chain" id="PRO_5038899730" description="DUF5723 domain-containing protein" evidence="1">
    <location>
        <begin position="19"/>
        <end position="594"/>
    </location>
</feature>
<reference evidence="2" key="2">
    <citation type="submission" date="2021-01" db="EMBL/GenBank/DDBJ databases">
        <authorList>
            <person name="Hahn C.R."/>
            <person name="Youssef N.H."/>
            <person name="Elshahed M."/>
        </authorList>
    </citation>
    <scope>NUCLEOTIDE SEQUENCE</scope>
    <source>
        <strain evidence="2">Zod_Metabat.24</strain>
    </source>
</reference>
<dbReference type="EMBL" id="JAFGIX010000001">
    <property type="protein sequence ID" value="MBN1571562.1"/>
    <property type="molecule type" value="Genomic_DNA"/>
</dbReference>
<proteinExistence type="predicted"/>
<reference evidence="2" key="1">
    <citation type="journal article" date="2021" name="Environ. Microbiol.">
        <title>Genomic characterization of three novel Desulfobacterota classes expand the metabolic and phylogenetic diversity of the phylum.</title>
        <authorList>
            <person name="Murphy C.L."/>
            <person name="Biggerstaff J."/>
            <person name="Eichhorn A."/>
            <person name="Ewing E."/>
            <person name="Shahan R."/>
            <person name="Soriano D."/>
            <person name="Stewart S."/>
            <person name="VanMol K."/>
            <person name="Walker R."/>
            <person name="Walters P."/>
            <person name="Elshahed M.S."/>
            <person name="Youssef N.H."/>
        </authorList>
    </citation>
    <scope>NUCLEOTIDE SEQUENCE</scope>
    <source>
        <strain evidence="2">Zod_Metabat.24</strain>
    </source>
</reference>
<evidence type="ECO:0000313" key="3">
    <source>
        <dbReference type="Proteomes" id="UP000809273"/>
    </source>
</evidence>